<evidence type="ECO:0000256" key="1">
    <source>
        <dbReference type="SAM" id="Phobius"/>
    </source>
</evidence>
<gene>
    <name evidence="2" type="ORF">PQQ63_15410</name>
</gene>
<accession>A0ABW9DTV7</accession>
<evidence type="ECO:0008006" key="4">
    <source>
        <dbReference type="Google" id="ProtNLM"/>
    </source>
</evidence>
<evidence type="ECO:0000313" key="2">
    <source>
        <dbReference type="EMBL" id="MFM0638089.1"/>
    </source>
</evidence>
<keyword evidence="1" id="KW-0472">Membrane</keyword>
<keyword evidence="3" id="KW-1185">Reference proteome</keyword>
<organism evidence="2 3">
    <name type="scientific">Paraburkholderia metrosideri</name>
    <dbReference type="NCBI Taxonomy" id="580937"/>
    <lineage>
        <taxon>Bacteria</taxon>
        <taxon>Pseudomonadati</taxon>
        <taxon>Pseudomonadota</taxon>
        <taxon>Betaproteobacteria</taxon>
        <taxon>Burkholderiales</taxon>
        <taxon>Burkholderiaceae</taxon>
        <taxon>Paraburkholderia</taxon>
    </lineage>
</organism>
<dbReference type="EMBL" id="JAQQCF010000012">
    <property type="protein sequence ID" value="MFM0638089.1"/>
    <property type="molecule type" value="Genomic_DNA"/>
</dbReference>
<keyword evidence="1" id="KW-0812">Transmembrane</keyword>
<dbReference type="Pfam" id="PF25612">
    <property type="entry name" value="DUF7940"/>
    <property type="match status" value="1"/>
</dbReference>
<sequence length="73" mass="7866">MKPVSYWRTAHKRNSVRALIVGTVVPFMAGIWSAIPGSLMDRLPLWLVLGISAAIGGAGLVGAYTSQRSLRNE</sequence>
<name>A0ABW9DTV7_9BURK</name>
<dbReference type="InterPro" id="IPR057700">
    <property type="entry name" value="DUF7940"/>
</dbReference>
<evidence type="ECO:0000313" key="3">
    <source>
        <dbReference type="Proteomes" id="UP001629432"/>
    </source>
</evidence>
<comment type="caution">
    <text evidence="2">The sequence shown here is derived from an EMBL/GenBank/DDBJ whole genome shotgun (WGS) entry which is preliminary data.</text>
</comment>
<protein>
    <recommendedName>
        <fullName evidence="4">AtpZ/AtpI family protein</fullName>
    </recommendedName>
</protein>
<proteinExistence type="predicted"/>
<dbReference type="RefSeq" id="WP_408337025.1">
    <property type="nucleotide sequence ID" value="NZ_JAQQCF010000012.1"/>
</dbReference>
<feature type="transmembrane region" description="Helical" evidence="1">
    <location>
        <begin position="18"/>
        <end position="39"/>
    </location>
</feature>
<reference evidence="2 3" key="1">
    <citation type="journal article" date="2024" name="Chem. Sci.">
        <title>Discovery of megapolipeptins by genome mining of a Burkholderiales bacteria collection.</title>
        <authorList>
            <person name="Paulo B.S."/>
            <person name="Recchia M.J.J."/>
            <person name="Lee S."/>
            <person name="Fergusson C.H."/>
            <person name="Romanowski S.B."/>
            <person name="Hernandez A."/>
            <person name="Krull N."/>
            <person name="Liu D.Y."/>
            <person name="Cavanagh H."/>
            <person name="Bos A."/>
            <person name="Gray C.A."/>
            <person name="Murphy B.T."/>
            <person name="Linington R.G."/>
            <person name="Eustaquio A.S."/>
        </authorList>
    </citation>
    <scope>NUCLEOTIDE SEQUENCE [LARGE SCALE GENOMIC DNA]</scope>
    <source>
        <strain evidence="2 3">RL17-338-BIC-A</strain>
    </source>
</reference>
<dbReference type="Proteomes" id="UP001629432">
    <property type="component" value="Unassembled WGS sequence"/>
</dbReference>
<feature type="transmembrane region" description="Helical" evidence="1">
    <location>
        <begin position="45"/>
        <end position="64"/>
    </location>
</feature>
<keyword evidence="1" id="KW-1133">Transmembrane helix</keyword>